<dbReference type="InterPro" id="IPR011010">
    <property type="entry name" value="DNA_brk_join_enz"/>
</dbReference>
<dbReference type="GO" id="GO:0015074">
    <property type="term" value="P:DNA integration"/>
    <property type="evidence" value="ECO:0007669"/>
    <property type="project" value="InterPro"/>
</dbReference>
<dbReference type="SUPFAM" id="SSF56349">
    <property type="entry name" value="DNA breaking-rejoining enzymes"/>
    <property type="match status" value="1"/>
</dbReference>
<dbReference type="Proteomes" id="UP000441032">
    <property type="component" value="Unassembled WGS sequence"/>
</dbReference>
<dbReference type="CDD" id="cd00093">
    <property type="entry name" value="HTH_XRE"/>
    <property type="match status" value="1"/>
</dbReference>
<gene>
    <name evidence="3" type="ORF">GJQ57_23195</name>
</gene>
<protein>
    <recommendedName>
        <fullName evidence="2">Tyr recombinase domain-containing protein</fullName>
    </recommendedName>
</protein>
<evidence type="ECO:0000313" key="3">
    <source>
        <dbReference type="EMBL" id="MRT01554.1"/>
    </source>
</evidence>
<dbReference type="InterPro" id="IPR002104">
    <property type="entry name" value="Integrase_catalytic"/>
</dbReference>
<organism evidence="3 4">
    <name type="scientific">Ralstonia pickettii</name>
    <name type="common">Burkholderia pickettii</name>
    <dbReference type="NCBI Taxonomy" id="329"/>
    <lineage>
        <taxon>Bacteria</taxon>
        <taxon>Pseudomonadati</taxon>
        <taxon>Pseudomonadota</taxon>
        <taxon>Betaproteobacteria</taxon>
        <taxon>Burkholderiales</taxon>
        <taxon>Burkholderiaceae</taxon>
        <taxon>Ralstonia</taxon>
    </lineage>
</organism>
<feature type="domain" description="Tyr recombinase" evidence="2">
    <location>
        <begin position="454"/>
        <end position="658"/>
    </location>
</feature>
<dbReference type="InterPro" id="IPR013762">
    <property type="entry name" value="Integrase-like_cat_sf"/>
</dbReference>
<reference evidence="3 4" key="1">
    <citation type="submission" date="2019-11" db="EMBL/GenBank/DDBJ databases">
        <title>Phenotypic characterization of an OXA-22 and OXA-60 co-producing Ralstonia pickettii clinical strain.</title>
        <authorList>
            <person name="He F."/>
        </authorList>
    </citation>
    <scope>NUCLEOTIDE SEQUENCE [LARGE SCALE GENOMIC DNA]</scope>
    <source>
        <strain evidence="3 4">PSLESD1</strain>
    </source>
</reference>
<comment type="caution">
    <text evidence="3">The sequence shown here is derived from an EMBL/GenBank/DDBJ whole genome shotgun (WGS) entry which is preliminary data.</text>
</comment>
<evidence type="ECO:0000259" key="2">
    <source>
        <dbReference type="PROSITE" id="PS51898"/>
    </source>
</evidence>
<dbReference type="RefSeq" id="WP_154209015.1">
    <property type="nucleotide sequence ID" value="NZ_WJYN01000014.1"/>
</dbReference>
<dbReference type="Gene3D" id="1.10.443.10">
    <property type="entry name" value="Intergrase catalytic core"/>
    <property type="match status" value="1"/>
</dbReference>
<dbReference type="GO" id="GO:0003677">
    <property type="term" value="F:DNA binding"/>
    <property type="evidence" value="ECO:0007669"/>
    <property type="project" value="InterPro"/>
</dbReference>
<dbReference type="PROSITE" id="PS51898">
    <property type="entry name" value="TYR_RECOMBINASE"/>
    <property type="match status" value="1"/>
</dbReference>
<dbReference type="GO" id="GO:0006310">
    <property type="term" value="P:DNA recombination"/>
    <property type="evidence" value="ECO:0007669"/>
    <property type="project" value="UniProtKB-KW"/>
</dbReference>
<evidence type="ECO:0000256" key="1">
    <source>
        <dbReference type="ARBA" id="ARBA00023172"/>
    </source>
</evidence>
<dbReference type="InterPro" id="IPR001387">
    <property type="entry name" value="Cro/C1-type_HTH"/>
</dbReference>
<dbReference type="EMBL" id="WJYN01000014">
    <property type="protein sequence ID" value="MRT01554.1"/>
    <property type="molecule type" value="Genomic_DNA"/>
</dbReference>
<proteinExistence type="predicted"/>
<sequence length="668" mass="75694">MNNSFSFKDLQNIRYTVTYGHNEAFSPKKRFAWGAPDATMDLTYLELIAHHERLLCPDERVDATSPPCRTQSFRNQLSTLHSYLAFVGKTTDARVGRELQSDFDARVRAYTDWLDVAPRTKADRRSHLRAWRETANIAIQRQKTQRLGPSGNGGSSEFHQRLREAFAMMGEAPKTVAKRAGASPSAVQRWLKGAIPNKRALPSVTRIERALKLPPNSLRQLVTHKGDGHRAKDITPAPSIPYRIRLKARTREEYRFKVDALTPDFDSEWTALFDYKTTRAPKLSRSRRGKWRLLPEQKIAKKLPYRYALKGSLWCVSAGITLEQVLGFLGYLTLSKSQGGMGYQHRDVQTLAWLAVPDAVNGYLEFMTARADGVVSGTQAQFAAIARCLTHPTTGYLTQQPEFRTRLPTDYHNADWNKMCQATTALCLTWKADAVGISRDPTAPIQGLLDLKEPFAPILRAIADLDAQASAAPAGSLQESICKRDALLLAMLRANPLRRRNYVLMTWRENGGGNLYQREDGQWWLRFDTSDFKNQKGASQRHYDAPLPRSLSERVSEYLEDFRPRLLRNHPDAGWLFPSRTSGRWDGLGRHVEKLTRRLIPGSPGIGPHAFRHLAATDYLRKHPNDFPTVAQLLHDTLATVLRAYAHLRQEDSFAKYEQHLDAVTSQV</sequence>
<dbReference type="CDD" id="cd00397">
    <property type="entry name" value="DNA_BRE_C"/>
    <property type="match status" value="1"/>
</dbReference>
<dbReference type="AlphaFoldDB" id="A0A7X2LBX1"/>
<keyword evidence="1" id="KW-0233">DNA recombination</keyword>
<evidence type="ECO:0000313" key="4">
    <source>
        <dbReference type="Proteomes" id="UP000441032"/>
    </source>
</evidence>
<accession>A0A7X2LBX1</accession>
<name>A0A7X2LBX1_RALPI</name>